<evidence type="ECO:0000313" key="14">
    <source>
        <dbReference type="Proteomes" id="UP001432027"/>
    </source>
</evidence>
<dbReference type="SUPFAM" id="SSF52540">
    <property type="entry name" value="P-loop containing nucleoside triphosphate hydrolases"/>
    <property type="match status" value="1"/>
</dbReference>
<dbReference type="InterPro" id="IPR001806">
    <property type="entry name" value="Small_GTPase"/>
</dbReference>
<dbReference type="NCBIfam" id="TIGR00231">
    <property type="entry name" value="small_GTP"/>
    <property type="match status" value="1"/>
</dbReference>
<evidence type="ECO:0000256" key="11">
    <source>
        <dbReference type="ARBA" id="ARBA00023329"/>
    </source>
</evidence>
<organism evidence="13 14">
    <name type="scientific">Pristionchus entomophagus</name>
    <dbReference type="NCBI Taxonomy" id="358040"/>
    <lineage>
        <taxon>Eukaryota</taxon>
        <taxon>Metazoa</taxon>
        <taxon>Ecdysozoa</taxon>
        <taxon>Nematoda</taxon>
        <taxon>Chromadorea</taxon>
        <taxon>Rhabditida</taxon>
        <taxon>Rhabditina</taxon>
        <taxon>Diplogasteromorpha</taxon>
        <taxon>Diplogasteroidea</taxon>
        <taxon>Neodiplogasteridae</taxon>
        <taxon>Pristionchus</taxon>
    </lineage>
</organism>
<dbReference type="EMBL" id="BTSX01000002">
    <property type="protein sequence ID" value="GMS85826.1"/>
    <property type="molecule type" value="Genomic_DNA"/>
</dbReference>
<dbReference type="InterPro" id="IPR005225">
    <property type="entry name" value="Small_GTP-bd"/>
</dbReference>
<evidence type="ECO:0000256" key="4">
    <source>
        <dbReference type="ARBA" id="ARBA00022481"/>
    </source>
</evidence>
<evidence type="ECO:0000256" key="3">
    <source>
        <dbReference type="ARBA" id="ARBA00022475"/>
    </source>
</evidence>
<dbReference type="SMART" id="SM00176">
    <property type="entry name" value="RAN"/>
    <property type="match status" value="1"/>
</dbReference>
<dbReference type="Proteomes" id="UP001432027">
    <property type="component" value="Unassembled WGS sequence"/>
</dbReference>
<reference evidence="13" key="1">
    <citation type="submission" date="2023-10" db="EMBL/GenBank/DDBJ databases">
        <title>Genome assembly of Pristionchus species.</title>
        <authorList>
            <person name="Yoshida K."/>
            <person name="Sommer R.J."/>
        </authorList>
    </citation>
    <scope>NUCLEOTIDE SEQUENCE</scope>
    <source>
        <strain evidence="13">RS0144</strain>
    </source>
</reference>
<accession>A0AAV5SR25</accession>
<dbReference type="GO" id="GO:0005886">
    <property type="term" value="C:plasma membrane"/>
    <property type="evidence" value="ECO:0007669"/>
    <property type="project" value="UniProtKB-SubCell"/>
</dbReference>
<dbReference type="PRINTS" id="PR00449">
    <property type="entry name" value="RASTRNSFRMNG"/>
</dbReference>
<evidence type="ECO:0000256" key="12">
    <source>
        <dbReference type="ARBA" id="ARBA00025701"/>
    </source>
</evidence>
<keyword evidence="4" id="KW-0488">Methylation</keyword>
<evidence type="ECO:0000256" key="9">
    <source>
        <dbReference type="ARBA" id="ARBA00023288"/>
    </source>
</evidence>
<gene>
    <name evidence="13" type="ORF">PENTCL1PPCAC_8001</name>
</gene>
<feature type="non-terminal residue" evidence="13">
    <location>
        <position position="1"/>
    </location>
</feature>
<evidence type="ECO:0008006" key="15">
    <source>
        <dbReference type="Google" id="ProtNLM"/>
    </source>
</evidence>
<evidence type="ECO:0000256" key="8">
    <source>
        <dbReference type="ARBA" id="ARBA00023136"/>
    </source>
</evidence>
<evidence type="ECO:0000256" key="10">
    <source>
        <dbReference type="ARBA" id="ARBA00023289"/>
    </source>
</evidence>
<dbReference type="PROSITE" id="PS51420">
    <property type="entry name" value="RHO"/>
    <property type="match status" value="1"/>
</dbReference>
<protein>
    <recommendedName>
        <fullName evidence="15">Rab-39</fullName>
    </recommendedName>
</protein>
<sequence>LPPDLRVSADIMTLALLPSSHPQPQSSSLPPPSLLSVTMANMQFSMIGDDFGPLFHYQYRLILIGDSTVGKSSLLKYFTEGRMAEMSDPTVGVDFYARMIELRPGLRVKLQLWDTAGQEKFRSITRSYYRNSVGVIIVYDITSRASFEHVPGWLREAEANVGGPYPGQCVFLLVGHKADRDGERQVQYEEGEYLAKHHKMKFLETSAVTGENVLETFLMVAHEVNARLETGALKTMEGWEGIKPGTGRAQSICLSEADLTGSGHSSCSC</sequence>
<keyword evidence="14" id="KW-1185">Reference proteome</keyword>
<evidence type="ECO:0000256" key="5">
    <source>
        <dbReference type="ARBA" id="ARBA00022741"/>
    </source>
</evidence>
<dbReference type="SMART" id="SM00173">
    <property type="entry name" value="RAS"/>
    <property type="match status" value="1"/>
</dbReference>
<dbReference type="InterPro" id="IPR027417">
    <property type="entry name" value="P-loop_NTPase"/>
</dbReference>
<keyword evidence="5" id="KW-0547">Nucleotide-binding</keyword>
<evidence type="ECO:0000256" key="7">
    <source>
        <dbReference type="ARBA" id="ARBA00023134"/>
    </source>
</evidence>
<keyword evidence="3" id="KW-1003">Cell membrane</keyword>
<dbReference type="PANTHER" id="PTHR47979">
    <property type="entry name" value="DRAB11-RELATED"/>
    <property type="match status" value="1"/>
</dbReference>
<evidence type="ECO:0000256" key="1">
    <source>
        <dbReference type="ARBA" id="ARBA00004342"/>
    </source>
</evidence>
<evidence type="ECO:0000256" key="6">
    <source>
        <dbReference type="ARBA" id="ARBA00023006"/>
    </source>
</evidence>
<name>A0AAV5SR25_9BILA</name>
<dbReference type="SMART" id="SM00175">
    <property type="entry name" value="RAB"/>
    <property type="match status" value="1"/>
</dbReference>
<comment type="subcellular location">
    <subcellularLocation>
        <location evidence="1">Cell membrane</location>
        <topology evidence="1">Lipid-anchor</topology>
        <orientation evidence="1">Cytoplasmic side</orientation>
    </subcellularLocation>
    <subcellularLocation>
        <location evidence="12">Cytoplasmic vesicle membrane</location>
        <topology evidence="12">Lipid-anchor</topology>
        <orientation evidence="12">Cytoplasmic side</orientation>
    </subcellularLocation>
</comment>
<keyword evidence="7" id="KW-0342">GTP-binding</keyword>
<keyword evidence="10" id="KW-0636">Prenylation</keyword>
<evidence type="ECO:0000256" key="2">
    <source>
        <dbReference type="ARBA" id="ARBA00006270"/>
    </source>
</evidence>
<dbReference type="GO" id="GO:0030659">
    <property type="term" value="C:cytoplasmic vesicle membrane"/>
    <property type="evidence" value="ECO:0007669"/>
    <property type="project" value="UniProtKB-SubCell"/>
</dbReference>
<dbReference type="GO" id="GO:0003924">
    <property type="term" value="F:GTPase activity"/>
    <property type="evidence" value="ECO:0007669"/>
    <property type="project" value="InterPro"/>
</dbReference>
<dbReference type="AlphaFoldDB" id="A0AAV5SR25"/>
<evidence type="ECO:0000313" key="13">
    <source>
        <dbReference type="EMBL" id="GMS85826.1"/>
    </source>
</evidence>
<dbReference type="FunFam" id="3.40.50.300:FF:000358">
    <property type="entry name" value="RAB39B, member RAS oncogene family"/>
    <property type="match status" value="1"/>
</dbReference>
<keyword evidence="6" id="KW-0072">Autophagy</keyword>
<dbReference type="GO" id="GO:0006914">
    <property type="term" value="P:autophagy"/>
    <property type="evidence" value="ECO:0007669"/>
    <property type="project" value="UniProtKB-KW"/>
</dbReference>
<dbReference type="PROSITE" id="PS51421">
    <property type="entry name" value="RAS"/>
    <property type="match status" value="1"/>
</dbReference>
<keyword evidence="9" id="KW-0449">Lipoprotein</keyword>
<proteinExistence type="inferred from homology"/>
<keyword evidence="11" id="KW-0968">Cytoplasmic vesicle</keyword>
<keyword evidence="8" id="KW-0472">Membrane</keyword>
<comment type="similarity">
    <text evidence="2">Belongs to the small GTPase superfamily. Rab family.</text>
</comment>
<dbReference type="Pfam" id="PF00071">
    <property type="entry name" value="Ras"/>
    <property type="match status" value="1"/>
</dbReference>
<comment type="caution">
    <text evidence="13">The sequence shown here is derived from an EMBL/GenBank/DDBJ whole genome shotgun (WGS) entry which is preliminary data.</text>
</comment>
<dbReference type="SMART" id="SM00174">
    <property type="entry name" value="RHO"/>
    <property type="match status" value="1"/>
</dbReference>
<dbReference type="PROSITE" id="PS51419">
    <property type="entry name" value="RAB"/>
    <property type="match status" value="1"/>
</dbReference>
<dbReference type="GO" id="GO:0005525">
    <property type="term" value="F:GTP binding"/>
    <property type="evidence" value="ECO:0007669"/>
    <property type="project" value="UniProtKB-KW"/>
</dbReference>
<dbReference type="Gene3D" id="3.40.50.300">
    <property type="entry name" value="P-loop containing nucleotide triphosphate hydrolases"/>
    <property type="match status" value="1"/>
</dbReference>
<dbReference type="InterPro" id="IPR050209">
    <property type="entry name" value="Rab_GTPases_membrane_traffic"/>
</dbReference>